<feature type="signal peptide" evidence="1">
    <location>
        <begin position="1"/>
        <end position="19"/>
    </location>
</feature>
<keyword evidence="2" id="KW-0645">Protease</keyword>
<keyword evidence="2" id="KW-0378">Hydrolase</keyword>
<dbReference type="GO" id="GO:0004180">
    <property type="term" value="F:carboxypeptidase activity"/>
    <property type="evidence" value="ECO:0007669"/>
    <property type="project" value="UniProtKB-KW"/>
</dbReference>
<dbReference type="Gene3D" id="2.60.40.1120">
    <property type="entry name" value="Carboxypeptidase-like, regulatory domain"/>
    <property type="match status" value="1"/>
</dbReference>
<dbReference type="SUPFAM" id="SSF56935">
    <property type="entry name" value="Porins"/>
    <property type="match status" value="1"/>
</dbReference>
<dbReference type="Gene3D" id="2.170.130.10">
    <property type="entry name" value="TonB-dependent receptor, plug domain"/>
    <property type="match status" value="1"/>
</dbReference>
<evidence type="ECO:0000313" key="2">
    <source>
        <dbReference type="EMBL" id="RCX03781.1"/>
    </source>
</evidence>
<reference evidence="2 3" key="1">
    <citation type="submission" date="2018-07" db="EMBL/GenBank/DDBJ databases">
        <title>Genomic Encyclopedia of Type Strains, Phase IV (KMG-IV): sequencing the most valuable type-strain genomes for metagenomic binning, comparative biology and taxonomic classification.</title>
        <authorList>
            <person name="Goeker M."/>
        </authorList>
    </citation>
    <scope>NUCLEOTIDE SEQUENCE [LARGE SCALE GENOMIC DNA]</scope>
    <source>
        <strain evidence="2 3">DSM 21410</strain>
    </source>
</reference>
<dbReference type="Proteomes" id="UP000253517">
    <property type="component" value="Unassembled WGS sequence"/>
</dbReference>
<organism evidence="2 3">
    <name type="scientific">Schleiferia thermophila</name>
    <dbReference type="NCBI Taxonomy" id="884107"/>
    <lineage>
        <taxon>Bacteria</taxon>
        <taxon>Pseudomonadati</taxon>
        <taxon>Bacteroidota</taxon>
        <taxon>Flavobacteriia</taxon>
        <taxon>Flavobacteriales</taxon>
        <taxon>Schleiferiaceae</taxon>
        <taxon>Schleiferia</taxon>
    </lineage>
</organism>
<accession>A0A369A3P2</accession>
<feature type="chain" id="PRO_5016705278" evidence="1">
    <location>
        <begin position="20"/>
        <end position="186"/>
    </location>
</feature>
<comment type="caution">
    <text evidence="2">The sequence shown here is derived from an EMBL/GenBank/DDBJ whole genome shotgun (WGS) entry which is preliminary data.</text>
</comment>
<name>A0A369A3P2_9FLAO</name>
<keyword evidence="1" id="KW-0732">Signal</keyword>
<dbReference type="AlphaFoldDB" id="A0A369A3P2"/>
<gene>
    <name evidence="2" type="ORF">DES35_102236</name>
</gene>
<evidence type="ECO:0000313" key="3">
    <source>
        <dbReference type="Proteomes" id="UP000253517"/>
    </source>
</evidence>
<sequence>MKALCIVVALLITCQILSAQHEVSGRVTDARGEPLPMVNVTLRGTSLGVSANEEGRFKISIPSERANDGVLVFSFVGYKSTSIPIQGRKNIDVVLKEDQLMLEEVVITAIGISRERKQIGYALQDVKGDEIAQSREPNLINSLNAKVAGVQITSTSGTPGALAAFGLPAQSLTPGSISPGRQRNRP</sequence>
<dbReference type="InterPro" id="IPR008969">
    <property type="entry name" value="CarboxyPept-like_regulatory"/>
</dbReference>
<evidence type="ECO:0000256" key="1">
    <source>
        <dbReference type="SAM" id="SignalP"/>
    </source>
</evidence>
<dbReference type="EMBL" id="QPJS01000002">
    <property type="protein sequence ID" value="RCX03781.1"/>
    <property type="molecule type" value="Genomic_DNA"/>
</dbReference>
<keyword evidence="2" id="KW-0121">Carboxypeptidase</keyword>
<keyword evidence="3" id="KW-1185">Reference proteome</keyword>
<proteinExistence type="predicted"/>
<dbReference type="RefSeq" id="WP_114366128.1">
    <property type="nucleotide sequence ID" value="NZ_BHZF01000002.1"/>
</dbReference>
<protein>
    <submittedName>
        <fullName evidence="2">Carboxypeptidase-like protein</fullName>
    </submittedName>
</protein>
<dbReference type="SUPFAM" id="SSF49464">
    <property type="entry name" value="Carboxypeptidase regulatory domain-like"/>
    <property type="match status" value="1"/>
</dbReference>
<dbReference type="InterPro" id="IPR037066">
    <property type="entry name" value="Plug_dom_sf"/>
</dbReference>
<dbReference type="Pfam" id="PF13715">
    <property type="entry name" value="CarbopepD_reg_2"/>
    <property type="match status" value="1"/>
</dbReference>